<dbReference type="InterPro" id="IPR050712">
    <property type="entry name" value="NAD(P)H-dep_reductase"/>
</dbReference>
<evidence type="ECO:0000259" key="2">
    <source>
        <dbReference type="Pfam" id="PF03358"/>
    </source>
</evidence>
<comment type="similarity">
    <text evidence="1">Belongs to the azoreductase type 2 family.</text>
</comment>
<dbReference type="Gene3D" id="3.40.50.360">
    <property type="match status" value="1"/>
</dbReference>
<dbReference type="PANTHER" id="PTHR30543:SF21">
    <property type="entry name" value="NAD(P)H-DEPENDENT FMN REDUCTASE LOT6"/>
    <property type="match status" value="1"/>
</dbReference>
<dbReference type="RefSeq" id="WP_204695635.1">
    <property type="nucleotide sequence ID" value="NZ_JAFBEC010000002.1"/>
</dbReference>
<feature type="domain" description="NADPH-dependent FMN reductase-like" evidence="2">
    <location>
        <begin position="1"/>
        <end position="148"/>
    </location>
</feature>
<evidence type="ECO:0000256" key="1">
    <source>
        <dbReference type="ARBA" id="ARBA00009428"/>
    </source>
</evidence>
<dbReference type="EMBL" id="JAFBEC010000002">
    <property type="protein sequence ID" value="MBM7631499.1"/>
    <property type="molecule type" value="Genomic_DNA"/>
</dbReference>
<dbReference type="Proteomes" id="UP000741863">
    <property type="component" value="Unassembled WGS sequence"/>
</dbReference>
<name>A0ABS2P866_9BACL</name>
<gene>
    <name evidence="3" type="ORF">JOD17_000591</name>
</gene>
<evidence type="ECO:0000313" key="3">
    <source>
        <dbReference type="EMBL" id="MBM7631499.1"/>
    </source>
</evidence>
<dbReference type="InterPro" id="IPR005025">
    <property type="entry name" value="FMN_Rdtase-like_dom"/>
</dbReference>
<proteinExistence type="inferred from homology"/>
<organism evidence="3 4">
    <name type="scientific">Geomicrobium sediminis</name>
    <dbReference type="NCBI Taxonomy" id="1347788"/>
    <lineage>
        <taxon>Bacteria</taxon>
        <taxon>Bacillati</taxon>
        <taxon>Bacillota</taxon>
        <taxon>Bacilli</taxon>
        <taxon>Bacillales</taxon>
        <taxon>Geomicrobium</taxon>
    </lineage>
</organism>
<dbReference type="PANTHER" id="PTHR30543">
    <property type="entry name" value="CHROMATE REDUCTASE"/>
    <property type="match status" value="1"/>
</dbReference>
<sequence length="181" mass="19851">MKIIAISGSLRQHSLNSKLLAEAVSMKPDDVTITAYEIQEIPLFNGDLEEDGDPEAVLSLKRALKESDGLLIVTPEYHESMPGVIKNVLDWVGSDANENVLRNLPVGVIGASPTRFGTAHAQKQVKQALIAAGSEVFQKPEVYVAKANEKFDDKGNLTDERTKKAVTRYLQSFSSWIGKKI</sequence>
<comment type="caution">
    <text evidence="3">The sequence shown here is derived from an EMBL/GenBank/DDBJ whole genome shotgun (WGS) entry which is preliminary data.</text>
</comment>
<protein>
    <submittedName>
        <fullName evidence="3">Chromate reductase</fullName>
    </submittedName>
</protein>
<reference evidence="3 4" key="1">
    <citation type="submission" date="2021-01" db="EMBL/GenBank/DDBJ databases">
        <title>Genomic Encyclopedia of Type Strains, Phase IV (KMG-IV): sequencing the most valuable type-strain genomes for metagenomic binning, comparative biology and taxonomic classification.</title>
        <authorList>
            <person name="Goeker M."/>
        </authorList>
    </citation>
    <scope>NUCLEOTIDE SEQUENCE [LARGE SCALE GENOMIC DNA]</scope>
    <source>
        <strain evidence="3 4">DSM 25540</strain>
    </source>
</reference>
<dbReference type="Pfam" id="PF03358">
    <property type="entry name" value="FMN_red"/>
    <property type="match status" value="1"/>
</dbReference>
<dbReference type="SUPFAM" id="SSF52218">
    <property type="entry name" value="Flavoproteins"/>
    <property type="match status" value="1"/>
</dbReference>
<keyword evidence="4" id="KW-1185">Reference proteome</keyword>
<accession>A0ABS2P866</accession>
<evidence type="ECO:0000313" key="4">
    <source>
        <dbReference type="Proteomes" id="UP000741863"/>
    </source>
</evidence>
<dbReference type="InterPro" id="IPR029039">
    <property type="entry name" value="Flavoprotein-like_sf"/>
</dbReference>